<sequence length="57" mass="6747">MPWGSIVRRCCCMGCDFRVLEKLLTRKNTSHIERKENPFDVFCLSLCETREKKTSHL</sequence>
<dbReference type="Proteomes" id="UP001603857">
    <property type="component" value="Unassembled WGS sequence"/>
</dbReference>
<reference evidence="1 2" key="1">
    <citation type="submission" date="2024-08" db="EMBL/GenBank/DDBJ databases">
        <title>Insights into the chromosomal genome structure of Flemingia macrophylla.</title>
        <authorList>
            <person name="Ding Y."/>
            <person name="Zhao Y."/>
            <person name="Bi W."/>
            <person name="Wu M."/>
            <person name="Zhao G."/>
            <person name="Gong Y."/>
            <person name="Li W."/>
            <person name="Zhang P."/>
        </authorList>
    </citation>
    <scope>NUCLEOTIDE SEQUENCE [LARGE SCALE GENOMIC DNA]</scope>
    <source>
        <strain evidence="1">DYQJB</strain>
        <tissue evidence="1">Leaf</tissue>
    </source>
</reference>
<keyword evidence="2" id="KW-1185">Reference proteome</keyword>
<accession>A0ABD1MRR9</accession>
<organism evidence="1 2">
    <name type="scientific">Flemingia macrophylla</name>
    <dbReference type="NCBI Taxonomy" id="520843"/>
    <lineage>
        <taxon>Eukaryota</taxon>
        <taxon>Viridiplantae</taxon>
        <taxon>Streptophyta</taxon>
        <taxon>Embryophyta</taxon>
        <taxon>Tracheophyta</taxon>
        <taxon>Spermatophyta</taxon>
        <taxon>Magnoliopsida</taxon>
        <taxon>eudicotyledons</taxon>
        <taxon>Gunneridae</taxon>
        <taxon>Pentapetalae</taxon>
        <taxon>rosids</taxon>
        <taxon>fabids</taxon>
        <taxon>Fabales</taxon>
        <taxon>Fabaceae</taxon>
        <taxon>Papilionoideae</taxon>
        <taxon>50 kb inversion clade</taxon>
        <taxon>NPAAA clade</taxon>
        <taxon>indigoferoid/millettioid clade</taxon>
        <taxon>Phaseoleae</taxon>
        <taxon>Flemingia</taxon>
    </lineage>
</organism>
<evidence type="ECO:0000313" key="1">
    <source>
        <dbReference type="EMBL" id="KAL2338193.1"/>
    </source>
</evidence>
<proteinExistence type="predicted"/>
<evidence type="ECO:0000313" key="2">
    <source>
        <dbReference type="Proteomes" id="UP001603857"/>
    </source>
</evidence>
<name>A0ABD1MRR9_9FABA</name>
<dbReference type="AlphaFoldDB" id="A0ABD1MRR9"/>
<gene>
    <name evidence="1" type="ORF">Fmac_012639</name>
</gene>
<protein>
    <submittedName>
        <fullName evidence="1">Uncharacterized protein</fullName>
    </submittedName>
</protein>
<dbReference type="EMBL" id="JBGMDY010000004">
    <property type="protein sequence ID" value="KAL2338193.1"/>
    <property type="molecule type" value="Genomic_DNA"/>
</dbReference>
<comment type="caution">
    <text evidence="1">The sequence shown here is derived from an EMBL/GenBank/DDBJ whole genome shotgun (WGS) entry which is preliminary data.</text>
</comment>